<dbReference type="EMBL" id="DWYY01000033">
    <property type="protein sequence ID" value="HJA91995.1"/>
    <property type="molecule type" value="Genomic_DNA"/>
</dbReference>
<sequence>MEKAAHGIYVSADTLADEMYLVQAQFPKAIYPHDAALYLHDLSESEPARTKGDSGKEQLLI</sequence>
<organism evidence="1 2">
    <name type="scientific">Candidatus Eisenbergiella merdipullorum</name>
    <dbReference type="NCBI Taxonomy" id="2838553"/>
    <lineage>
        <taxon>Bacteria</taxon>
        <taxon>Bacillati</taxon>
        <taxon>Bacillota</taxon>
        <taxon>Clostridia</taxon>
        <taxon>Lachnospirales</taxon>
        <taxon>Lachnospiraceae</taxon>
        <taxon>Eisenbergiella</taxon>
    </lineage>
</organism>
<dbReference type="AlphaFoldDB" id="A0A9D2L020"/>
<evidence type="ECO:0000313" key="1">
    <source>
        <dbReference type="EMBL" id="HJA91995.1"/>
    </source>
</evidence>
<gene>
    <name evidence="1" type="ORF">H9717_02560</name>
</gene>
<reference evidence="1" key="2">
    <citation type="submission" date="2021-04" db="EMBL/GenBank/DDBJ databases">
        <authorList>
            <person name="Gilroy R."/>
        </authorList>
    </citation>
    <scope>NUCLEOTIDE SEQUENCE</scope>
    <source>
        <strain evidence="1">CHK179-7159</strain>
    </source>
</reference>
<accession>A0A9D2L020</accession>
<dbReference type="Proteomes" id="UP000886858">
    <property type="component" value="Unassembled WGS sequence"/>
</dbReference>
<reference evidence="1" key="1">
    <citation type="journal article" date="2021" name="PeerJ">
        <title>Extensive microbial diversity within the chicken gut microbiome revealed by metagenomics and culture.</title>
        <authorList>
            <person name="Gilroy R."/>
            <person name="Ravi A."/>
            <person name="Getino M."/>
            <person name="Pursley I."/>
            <person name="Horton D.L."/>
            <person name="Alikhan N.F."/>
            <person name="Baker D."/>
            <person name="Gharbi K."/>
            <person name="Hall N."/>
            <person name="Watson M."/>
            <person name="Adriaenssens E.M."/>
            <person name="Foster-Nyarko E."/>
            <person name="Jarju S."/>
            <person name="Secka A."/>
            <person name="Antonio M."/>
            <person name="Oren A."/>
            <person name="Chaudhuri R.R."/>
            <person name="La Ragione R."/>
            <person name="Hildebrand F."/>
            <person name="Pallen M.J."/>
        </authorList>
    </citation>
    <scope>NUCLEOTIDE SEQUENCE</scope>
    <source>
        <strain evidence="1">CHK179-7159</strain>
    </source>
</reference>
<evidence type="ECO:0000313" key="2">
    <source>
        <dbReference type="Proteomes" id="UP000886858"/>
    </source>
</evidence>
<proteinExistence type="predicted"/>
<comment type="caution">
    <text evidence="1">The sequence shown here is derived from an EMBL/GenBank/DDBJ whole genome shotgun (WGS) entry which is preliminary data.</text>
</comment>
<name>A0A9D2L020_9FIRM</name>
<protein>
    <submittedName>
        <fullName evidence="1">Uncharacterized protein</fullName>
    </submittedName>
</protein>